<accession>A0A3N0E4L6</accession>
<dbReference type="SUPFAM" id="SSF55729">
    <property type="entry name" value="Acyl-CoA N-acyltransferases (Nat)"/>
    <property type="match status" value="1"/>
</dbReference>
<gene>
    <name evidence="2" type="ORF">ED312_16350</name>
</gene>
<dbReference type="Proteomes" id="UP000267469">
    <property type="component" value="Unassembled WGS sequence"/>
</dbReference>
<protein>
    <submittedName>
        <fullName evidence="2">GNAT family N-acetyltransferase</fullName>
    </submittedName>
</protein>
<feature type="domain" description="N-acetyltransferase" evidence="1">
    <location>
        <begin position="2"/>
        <end position="185"/>
    </location>
</feature>
<keyword evidence="2" id="KW-0808">Transferase</keyword>
<dbReference type="PROSITE" id="PS51186">
    <property type="entry name" value="GNAT"/>
    <property type="match status" value="1"/>
</dbReference>
<dbReference type="GO" id="GO:0016747">
    <property type="term" value="F:acyltransferase activity, transferring groups other than amino-acyl groups"/>
    <property type="evidence" value="ECO:0007669"/>
    <property type="project" value="InterPro"/>
</dbReference>
<dbReference type="Pfam" id="PF00583">
    <property type="entry name" value="Acetyltransf_1"/>
    <property type="match status" value="1"/>
</dbReference>
<evidence type="ECO:0000313" key="2">
    <source>
        <dbReference type="EMBL" id="RNL82794.1"/>
    </source>
</evidence>
<keyword evidence="3" id="KW-1185">Reference proteome</keyword>
<dbReference type="Gene3D" id="3.40.630.30">
    <property type="match status" value="1"/>
</dbReference>
<dbReference type="EMBL" id="RJTM01000109">
    <property type="protein sequence ID" value="RNL82794.1"/>
    <property type="molecule type" value="Genomic_DNA"/>
</dbReference>
<evidence type="ECO:0000313" key="3">
    <source>
        <dbReference type="Proteomes" id="UP000267469"/>
    </source>
</evidence>
<dbReference type="InterPro" id="IPR016181">
    <property type="entry name" value="Acyl_CoA_acyltransferase"/>
</dbReference>
<name>A0A3N0E4L6_SINP1</name>
<sequence length="185" mass="21462">MIQFDLAKSEADLEGILELQKKNFIEALSSEEAASQGFVTVRHDRDLLRRMNTEAPSIIARDGNKVIGYCLAMTKKFKKDIPVLIPMFNTIDKLSYNDTSLKETDYIVSGQVCVDKAYRGQGIFDNLYRQYRDAYKDVHPYILTEILAVNQRSIKAHQRIGFHRLHRYSAPDNTEWDIVIWDWNS</sequence>
<dbReference type="OrthoDB" id="5109343at2"/>
<reference evidence="2 3" key="1">
    <citation type="submission" date="2018-10" db="EMBL/GenBank/DDBJ databases">
        <title>Sinomicrobium pectinilyticum sp. nov., a pectinase-producing bacterium isolated from alkaline and saline soil, and emended description of the genus Sinomicrobium.</title>
        <authorList>
            <person name="Cheng B."/>
            <person name="Li C."/>
            <person name="Lai Q."/>
            <person name="Du M."/>
            <person name="Shao Z."/>
            <person name="Xu P."/>
            <person name="Yang C."/>
        </authorList>
    </citation>
    <scope>NUCLEOTIDE SEQUENCE [LARGE SCALE GENOMIC DNA]</scope>
    <source>
        <strain evidence="2 3">5DNS001</strain>
    </source>
</reference>
<dbReference type="RefSeq" id="WP_123217167.1">
    <property type="nucleotide sequence ID" value="NZ_RJTM01000109.1"/>
</dbReference>
<dbReference type="AlphaFoldDB" id="A0A3N0E4L6"/>
<evidence type="ECO:0000259" key="1">
    <source>
        <dbReference type="PROSITE" id="PS51186"/>
    </source>
</evidence>
<comment type="caution">
    <text evidence="2">The sequence shown here is derived from an EMBL/GenBank/DDBJ whole genome shotgun (WGS) entry which is preliminary data.</text>
</comment>
<dbReference type="InterPro" id="IPR000182">
    <property type="entry name" value="GNAT_dom"/>
</dbReference>
<proteinExistence type="predicted"/>
<organism evidence="2 3">
    <name type="scientific">Sinomicrobium pectinilyticum</name>
    <dbReference type="NCBI Taxonomy" id="1084421"/>
    <lineage>
        <taxon>Bacteria</taxon>
        <taxon>Pseudomonadati</taxon>
        <taxon>Bacteroidota</taxon>
        <taxon>Flavobacteriia</taxon>
        <taxon>Flavobacteriales</taxon>
        <taxon>Flavobacteriaceae</taxon>
        <taxon>Sinomicrobium</taxon>
    </lineage>
</organism>